<gene>
    <name evidence="1" type="ORF">ISN45_Un97g000440</name>
</gene>
<keyword evidence="2" id="KW-1185">Reference proteome</keyword>
<dbReference type="AlphaFoldDB" id="A0A8T1XBE1"/>
<proteinExistence type="predicted"/>
<keyword evidence="1" id="KW-0496">Mitochondrion</keyword>
<name>A0A8T1XBE1_9BRAS</name>
<comment type="caution">
    <text evidence="1">The sequence shown here is derived from an EMBL/GenBank/DDBJ whole genome shotgun (WGS) entry which is preliminary data.</text>
</comment>
<evidence type="ECO:0000313" key="2">
    <source>
        <dbReference type="Proteomes" id="UP000694240"/>
    </source>
</evidence>
<sequence>MVVTAYPKSSAGMGVTVLPEYLKQSSYEAYSRPYSAFFLSGCTKQERSPLLARRLVDAWLSFHSILMINEE</sequence>
<organism evidence="1 2">
    <name type="scientific">Arabidopsis thaliana x Arabidopsis arenosa</name>
    <dbReference type="NCBI Taxonomy" id="1240361"/>
    <lineage>
        <taxon>Eukaryota</taxon>
        <taxon>Viridiplantae</taxon>
        <taxon>Streptophyta</taxon>
        <taxon>Embryophyta</taxon>
        <taxon>Tracheophyta</taxon>
        <taxon>Spermatophyta</taxon>
        <taxon>Magnoliopsida</taxon>
        <taxon>eudicotyledons</taxon>
        <taxon>Gunneridae</taxon>
        <taxon>Pentapetalae</taxon>
        <taxon>rosids</taxon>
        <taxon>malvids</taxon>
        <taxon>Brassicales</taxon>
        <taxon>Brassicaceae</taxon>
        <taxon>Camelineae</taxon>
        <taxon>Arabidopsis</taxon>
    </lineage>
</organism>
<dbReference type="Proteomes" id="UP000694240">
    <property type="component" value="Unassembled WGS sequence"/>
</dbReference>
<accession>A0A8T1XBE1</accession>
<evidence type="ECO:0000313" key="1">
    <source>
        <dbReference type="EMBL" id="KAG7529260.1"/>
    </source>
</evidence>
<protein>
    <submittedName>
        <fullName evidence="1">Uncharacterized protein</fullName>
    </submittedName>
</protein>
<dbReference type="EMBL" id="JAEFBK010000097">
    <property type="protein sequence ID" value="KAG7529260.1"/>
    <property type="molecule type" value="Genomic_DNA"/>
</dbReference>
<reference evidence="1 2" key="1">
    <citation type="submission" date="2020-12" db="EMBL/GenBank/DDBJ databases">
        <title>Concerted genomic and epigenomic changes stabilize Arabidopsis allopolyploids.</title>
        <authorList>
            <person name="Chen Z."/>
        </authorList>
    </citation>
    <scope>NUCLEOTIDE SEQUENCE [LARGE SCALE GENOMIC DNA]</scope>
    <source>
        <strain evidence="1">Allo738</strain>
        <tissue evidence="1">Leaf</tissue>
    </source>
</reference>
<geneLocation type="mitochondrion" evidence="1"/>
<feature type="non-terminal residue" evidence="1">
    <location>
        <position position="71"/>
    </location>
</feature>